<evidence type="ECO:0000256" key="1">
    <source>
        <dbReference type="ARBA" id="ARBA00005051"/>
    </source>
</evidence>
<sequence length="160" mass="18392">MKEVILIIGGNVGDRIALLSEAKSKLMLKIGQLKDKSAVYETQAWGGKSKGDYLNQILIFETDFDAEYILDIALKVEKELGRERDVKWGNRTMDIDILYFGNEIINKHNLIVPHPYIAERRFVLVPLDEILPNFIHPVFNLTNKQLLDRCTDFCKVSKVE</sequence>
<keyword evidence="8" id="KW-0067">ATP-binding</keyword>
<keyword evidence="15" id="KW-1185">Reference proteome</keyword>
<dbReference type="NCBIfam" id="TIGR01498">
    <property type="entry name" value="folK"/>
    <property type="match status" value="1"/>
</dbReference>
<dbReference type="CDD" id="cd00483">
    <property type="entry name" value="HPPK"/>
    <property type="match status" value="1"/>
</dbReference>
<dbReference type="Pfam" id="PF01288">
    <property type="entry name" value="HPPK"/>
    <property type="match status" value="1"/>
</dbReference>
<proteinExistence type="inferred from homology"/>
<evidence type="ECO:0000256" key="9">
    <source>
        <dbReference type="ARBA" id="ARBA00022909"/>
    </source>
</evidence>
<evidence type="ECO:0000256" key="5">
    <source>
        <dbReference type="ARBA" id="ARBA00022679"/>
    </source>
</evidence>
<feature type="domain" description="7,8-dihydro-6-hydroxymethylpterin-pyrophosphokinase" evidence="13">
    <location>
        <begin position="6"/>
        <end position="132"/>
    </location>
</feature>
<dbReference type="PANTHER" id="PTHR43071">
    <property type="entry name" value="2-AMINO-4-HYDROXY-6-HYDROXYMETHYLDIHYDROPTERIDINE PYROPHOSPHOKINASE"/>
    <property type="match status" value="1"/>
</dbReference>
<keyword evidence="7" id="KW-0418">Kinase</keyword>
<comment type="similarity">
    <text evidence="2">Belongs to the HPPK family.</text>
</comment>
<organism evidence="14 15">
    <name type="scientific">Belliella calami</name>
    <dbReference type="NCBI Taxonomy" id="2923436"/>
    <lineage>
        <taxon>Bacteria</taxon>
        <taxon>Pseudomonadati</taxon>
        <taxon>Bacteroidota</taxon>
        <taxon>Cytophagia</taxon>
        <taxon>Cytophagales</taxon>
        <taxon>Cyclobacteriaceae</taxon>
        <taxon>Belliella</taxon>
    </lineage>
</organism>
<evidence type="ECO:0000256" key="7">
    <source>
        <dbReference type="ARBA" id="ARBA00022777"/>
    </source>
</evidence>
<comment type="pathway">
    <text evidence="1">Cofactor biosynthesis; tetrahydrofolate biosynthesis; 2-amino-4-hydroxy-6-hydroxymethyl-7,8-dihydropteridine diphosphate from 7,8-dihydroneopterin triphosphate: step 4/4.</text>
</comment>
<reference evidence="14" key="1">
    <citation type="submission" date="2022-03" db="EMBL/GenBank/DDBJ databases">
        <title>De novo assembled genomes of Belliella spp. (Cyclobacteriaceae) strains.</title>
        <authorList>
            <person name="Szabo A."/>
            <person name="Korponai K."/>
            <person name="Felfoldi T."/>
        </authorList>
    </citation>
    <scope>NUCLEOTIDE SEQUENCE</scope>
    <source>
        <strain evidence="14">DSM 107340</strain>
    </source>
</reference>
<evidence type="ECO:0000313" key="14">
    <source>
        <dbReference type="EMBL" id="MCH7396805.1"/>
    </source>
</evidence>
<dbReference type="GO" id="GO:0003848">
    <property type="term" value="F:2-amino-4-hydroxy-6-hydroxymethyldihydropteridine diphosphokinase activity"/>
    <property type="evidence" value="ECO:0007669"/>
    <property type="project" value="UniProtKB-EC"/>
</dbReference>
<accession>A0ABS9UKV9</accession>
<name>A0ABS9UKV9_9BACT</name>
<evidence type="ECO:0000256" key="3">
    <source>
        <dbReference type="ARBA" id="ARBA00013253"/>
    </source>
</evidence>
<dbReference type="EC" id="2.7.6.3" evidence="3"/>
<dbReference type="SUPFAM" id="SSF55083">
    <property type="entry name" value="6-hydroxymethyl-7,8-dihydropterin pyrophosphokinase, HPPK"/>
    <property type="match status" value="1"/>
</dbReference>
<keyword evidence="9" id="KW-0289">Folate biosynthesis</keyword>
<evidence type="ECO:0000256" key="11">
    <source>
        <dbReference type="ARBA" id="ARBA00029766"/>
    </source>
</evidence>
<keyword evidence="5 14" id="KW-0808">Transferase</keyword>
<evidence type="ECO:0000256" key="4">
    <source>
        <dbReference type="ARBA" id="ARBA00016218"/>
    </source>
</evidence>
<evidence type="ECO:0000256" key="12">
    <source>
        <dbReference type="ARBA" id="ARBA00033413"/>
    </source>
</evidence>
<comment type="function">
    <text evidence="10">Catalyzes the transfer of pyrophosphate from adenosine triphosphate (ATP) to 6-hydroxymethyl-7,8-dihydropterin, an enzymatic step in folate biosynthesis pathway.</text>
</comment>
<dbReference type="PANTHER" id="PTHR43071:SF1">
    <property type="entry name" value="2-AMINO-4-HYDROXY-6-HYDROXYMETHYLDIHYDROPTERIDINE PYROPHOSPHOKINASE"/>
    <property type="match status" value="1"/>
</dbReference>
<dbReference type="Proteomes" id="UP001165488">
    <property type="component" value="Unassembled WGS sequence"/>
</dbReference>
<evidence type="ECO:0000256" key="8">
    <source>
        <dbReference type="ARBA" id="ARBA00022840"/>
    </source>
</evidence>
<dbReference type="EMBL" id="JAKZGS010000001">
    <property type="protein sequence ID" value="MCH7396805.1"/>
    <property type="molecule type" value="Genomic_DNA"/>
</dbReference>
<evidence type="ECO:0000256" key="6">
    <source>
        <dbReference type="ARBA" id="ARBA00022741"/>
    </source>
</evidence>
<comment type="caution">
    <text evidence="14">The sequence shown here is derived from an EMBL/GenBank/DDBJ whole genome shotgun (WGS) entry which is preliminary data.</text>
</comment>
<evidence type="ECO:0000259" key="13">
    <source>
        <dbReference type="Pfam" id="PF01288"/>
    </source>
</evidence>
<dbReference type="RefSeq" id="WP_241273324.1">
    <property type="nucleotide sequence ID" value="NZ_JAKZGS010000001.1"/>
</dbReference>
<keyword evidence="6" id="KW-0547">Nucleotide-binding</keyword>
<dbReference type="Gene3D" id="3.30.70.560">
    <property type="entry name" value="7,8-Dihydro-6-hydroxymethylpterin-pyrophosphokinase HPPK"/>
    <property type="match status" value="1"/>
</dbReference>
<dbReference type="InterPro" id="IPR035907">
    <property type="entry name" value="Hppk_sf"/>
</dbReference>
<evidence type="ECO:0000256" key="2">
    <source>
        <dbReference type="ARBA" id="ARBA00005810"/>
    </source>
</evidence>
<evidence type="ECO:0000313" key="15">
    <source>
        <dbReference type="Proteomes" id="UP001165488"/>
    </source>
</evidence>
<evidence type="ECO:0000256" key="10">
    <source>
        <dbReference type="ARBA" id="ARBA00029409"/>
    </source>
</evidence>
<dbReference type="InterPro" id="IPR000550">
    <property type="entry name" value="Hppk"/>
</dbReference>
<protein>
    <recommendedName>
        <fullName evidence="4">2-amino-4-hydroxy-6-hydroxymethyldihydropteridine pyrophosphokinase</fullName>
        <ecNumber evidence="3">2.7.6.3</ecNumber>
    </recommendedName>
    <alternativeName>
        <fullName evidence="11">6-hydroxymethyl-7,8-dihydropterin pyrophosphokinase</fullName>
    </alternativeName>
    <alternativeName>
        <fullName evidence="12">7,8-dihydro-6-hydroxymethylpterin-pyrophosphokinase</fullName>
    </alternativeName>
</protein>
<gene>
    <name evidence="14" type="primary">folK</name>
    <name evidence="14" type="ORF">MM236_02355</name>
</gene>